<feature type="region of interest" description="Disordered" evidence="1">
    <location>
        <begin position="92"/>
        <end position="114"/>
    </location>
</feature>
<dbReference type="OrthoDB" id="654479at2759"/>
<reference evidence="3" key="1">
    <citation type="journal article" date="2012" name="Nature">
        <title>A physical, genetic and functional sequence assembly of the barley genome.</title>
        <authorList>
            <consortium name="The International Barley Genome Sequencing Consortium"/>
            <person name="Mayer K.F."/>
            <person name="Waugh R."/>
            <person name="Brown J.W."/>
            <person name="Schulman A."/>
            <person name="Langridge P."/>
            <person name="Platzer M."/>
            <person name="Fincher G.B."/>
            <person name="Muehlbauer G.J."/>
            <person name="Sato K."/>
            <person name="Close T.J."/>
            <person name="Wise R.P."/>
            <person name="Stein N."/>
        </authorList>
    </citation>
    <scope>NUCLEOTIDE SEQUENCE [LARGE SCALE GENOMIC DNA]</scope>
    <source>
        <strain evidence="3">cv. Morex</strain>
    </source>
</reference>
<proteinExistence type="predicted"/>
<dbReference type="AlphaFoldDB" id="A0A8I6XJN5"/>
<gene>
    <name evidence="2" type="primary">LOC123439298</name>
</gene>
<dbReference type="Gramene" id="HORVU.MOREX.r3.3HG0227990.1">
    <property type="protein sequence ID" value="HORVU.MOREX.r3.3HG0227990.1"/>
    <property type="gene ID" value="HORVU.MOREX.r3.3HG0227990"/>
</dbReference>
<protein>
    <submittedName>
        <fullName evidence="2">Uncharacterized protein</fullName>
    </submittedName>
</protein>
<accession>A0A8I6XJN5</accession>
<reference evidence="2" key="3">
    <citation type="submission" date="2022-01" db="UniProtKB">
        <authorList>
            <consortium name="EnsemblPlants"/>
        </authorList>
    </citation>
    <scope>IDENTIFICATION</scope>
    <source>
        <strain evidence="2">subsp. vulgare</strain>
    </source>
</reference>
<evidence type="ECO:0000313" key="2">
    <source>
        <dbReference type="EnsemblPlants" id="HORVU.MOREX.r3.3HG0227990.1"/>
    </source>
</evidence>
<dbReference type="RefSeq" id="XP_044971970.1">
    <property type="nucleotide sequence ID" value="XM_045116035.1"/>
</dbReference>
<sequence>MALRTVAAKLKAPVASLKQAWAVFRPQAKHPLGGRYVDIRQEMKALERAVWVSEMKQTLISIGFMSAFTGAFAHVLHSDLAAREAEAEAALRAGLDSDEDSNGGTVNAVGTNKD</sequence>
<reference evidence="2" key="2">
    <citation type="submission" date="2020-10" db="EMBL/GenBank/DDBJ databases">
        <authorList>
            <person name="Scholz U."/>
            <person name="Mascher M."/>
            <person name="Fiebig A."/>
        </authorList>
    </citation>
    <scope>NUCLEOTIDE SEQUENCE [LARGE SCALE GENOMIC DNA]</scope>
    <source>
        <strain evidence="2">cv. Morex</strain>
    </source>
</reference>
<name>A0A8I6XJN5_HORVV</name>
<organism evidence="2 3">
    <name type="scientific">Hordeum vulgare subsp. vulgare</name>
    <name type="common">Domesticated barley</name>
    <dbReference type="NCBI Taxonomy" id="112509"/>
    <lineage>
        <taxon>Eukaryota</taxon>
        <taxon>Viridiplantae</taxon>
        <taxon>Streptophyta</taxon>
        <taxon>Embryophyta</taxon>
        <taxon>Tracheophyta</taxon>
        <taxon>Spermatophyta</taxon>
        <taxon>Magnoliopsida</taxon>
        <taxon>Liliopsida</taxon>
        <taxon>Poales</taxon>
        <taxon>Poaceae</taxon>
        <taxon>BOP clade</taxon>
        <taxon>Pooideae</taxon>
        <taxon>Triticodae</taxon>
        <taxon>Triticeae</taxon>
        <taxon>Hordeinae</taxon>
        <taxon>Hordeum</taxon>
    </lineage>
</organism>
<dbReference type="KEGG" id="hvg:123439298"/>
<dbReference type="EnsemblPlants" id="HORVU.MOREX.r3.3HG0227990.1">
    <property type="protein sequence ID" value="HORVU.MOREX.r3.3HG0227990.1"/>
    <property type="gene ID" value="HORVU.MOREX.r3.3HG0227990"/>
</dbReference>
<dbReference type="Proteomes" id="UP000011116">
    <property type="component" value="Chromosome 3H"/>
</dbReference>
<evidence type="ECO:0000313" key="3">
    <source>
        <dbReference type="Proteomes" id="UP000011116"/>
    </source>
</evidence>
<feature type="compositionally biased region" description="Polar residues" evidence="1">
    <location>
        <begin position="102"/>
        <end position="114"/>
    </location>
</feature>
<keyword evidence="3" id="KW-1185">Reference proteome</keyword>
<evidence type="ECO:0000256" key="1">
    <source>
        <dbReference type="SAM" id="MobiDB-lite"/>
    </source>
</evidence>
<dbReference type="GeneID" id="123439298"/>